<evidence type="ECO:0000313" key="3">
    <source>
        <dbReference type="Proteomes" id="UP000887013"/>
    </source>
</evidence>
<dbReference type="AlphaFoldDB" id="A0A8X6NE85"/>
<proteinExistence type="predicted"/>
<feature type="compositionally biased region" description="Basic and acidic residues" evidence="1">
    <location>
        <begin position="7"/>
        <end position="16"/>
    </location>
</feature>
<organism evidence="2 3">
    <name type="scientific">Nephila pilipes</name>
    <name type="common">Giant wood spider</name>
    <name type="synonym">Nephila maculata</name>
    <dbReference type="NCBI Taxonomy" id="299642"/>
    <lineage>
        <taxon>Eukaryota</taxon>
        <taxon>Metazoa</taxon>
        <taxon>Ecdysozoa</taxon>
        <taxon>Arthropoda</taxon>
        <taxon>Chelicerata</taxon>
        <taxon>Arachnida</taxon>
        <taxon>Araneae</taxon>
        <taxon>Araneomorphae</taxon>
        <taxon>Entelegynae</taxon>
        <taxon>Araneoidea</taxon>
        <taxon>Nephilidae</taxon>
        <taxon>Nephila</taxon>
    </lineage>
</organism>
<protein>
    <submittedName>
        <fullName evidence="2">Uncharacterized protein</fullName>
    </submittedName>
</protein>
<evidence type="ECO:0000256" key="1">
    <source>
        <dbReference type="SAM" id="MobiDB-lite"/>
    </source>
</evidence>
<dbReference type="Proteomes" id="UP000887013">
    <property type="component" value="Unassembled WGS sequence"/>
</dbReference>
<feature type="compositionally biased region" description="Basic and acidic residues" evidence="1">
    <location>
        <begin position="29"/>
        <end position="44"/>
    </location>
</feature>
<dbReference type="EMBL" id="BMAW01057356">
    <property type="protein sequence ID" value="GFT10319.1"/>
    <property type="molecule type" value="Genomic_DNA"/>
</dbReference>
<accession>A0A8X6NE85</accession>
<sequence>MTIPPDIPEKNPESTKQKKRRKKISWPRCTKDDKTGTRKENLGEKTTELFRRGLTEVEKSDMSIWSTLTVFDELGDVIINLLSLGLSCRGHSITVSIEI</sequence>
<feature type="region of interest" description="Disordered" evidence="1">
    <location>
        <begin position="1"/>
        <end position="44"/>
    </location>
</feature>
<name>A0A8X6NE85_NEPPI</name>
<keyword evidence="3" id="KW-1185">Reference proteome</keyword>
<gene>
    <name evidence="2" type="ORF">NPIL_610271</name>
</gene>
<reference evidence="2" key="1">
    <citation type="submission" date="2020-08" db="EMBL/GenBank/DDBJ databases">
        <title>Multicomponent nature underlies the extraordinary mechanical properties of spider dragline silk.</title>
        <authorList>
            <person name="Kono N."/>
            <person name="Nakamura H."/>
            <person name="Mori M."/>
            <person name="Yoshida Y."/>
            <person name="Ohtoshi R."/>
            <person name="Malay A.D."/>
            <person name="Moran D.A.P."/>
            <person name="Tomita M."/>
            <person name="Numata K."/>
            <person name="Arakawa K."/>
        </authorList>
    </citation>
    <scope>NUCLEOTIDE SEQUENCE</scope>
</reference>
<evidence type="ECO:0000313" key="2">
    <source>
        <dbReference type="EMBL" id="GFT10319.1"/>
    </source>
</evidence>
<comment type="caution">
    <text evidence="2">The sequence shown here is derived from an EMBL/GenBank/DDBJ whole genome shotgun (WGS) entry which is preliminary data.</text>
</comment>